<accession>A0ACC0UX07</accession>
<protein>
    <submittedName>
        <fullName evidence="1">Uncharacterized protein</fullName>
    </submittedName>
</protein>
<comment type="caution">
    <text evidence="1">The sequence shown here is derived from an EMBL/GenBank/DDBJ whole genome shotgun (WGS) entry which is preliminary data.</text>
</comment>
<keyword evidence="2" id="KW-1185">Reference proteome</keyword>
<organism evidence="1 2">
    <name type="scientific">Trichothecium roseum</name>
    <dbReference type="NCBI Taxonomy" id="47278"/>
    <lineage>
        <taxon>Eukaryota</taxon>
        <taxon>Fungi</taxon>
        <taxon>Dikarya</taxon>
        <taxon>Ascomycota</taxon>
        <taxon>Pezizomycotina</taxon>
        <taxon>Sordariomycetes</taxon>
        <taxon>Hypocreomycetidae</taxon>
        <taxon>Hypocreales</taxon>
        <taxon>Hypocreales incertae sedis</taxon>
        <taxon>Trichothecium</taxon>
    </lineage>
</organism>
<name>A0ACC0UX07_9HYPO</name>
<gene>
    <name evidence="1" type="ORF">N3K66_007032</name>
</gene>
<dbReference type="Proteomes" id="UP001163324">
    <property type="component" value="Chromosome 6"/>
</dbReference>
<dbReference type="EMBL" id="CM047945">
    <property type="protein sequence ID" value="KAI9898672.1"/>
    <property type="molecule type" value="Genomic_DNA"/>
</dbReference>
<proteinExistence type="predicted"/>
<reference evidence="1" key="1">
    <citation type="submission" date="2022-10" db="EMBL/GenBank/DDBJ databases">
        <title>Complete Genome of Trichothecium roseum strain YXFP-22015, a Plant Pathogen Isolated from Citrus.</title>
        <authorList>
            <person name="Wang Y."/>
            <person name="Zhu L."/>
        </authorList>
    </citation>
    <scope>NUCLEOTIDE SEQUENCE</scope>
    <source>
        <strain evidence="1">YXFP-22015</strain>
    </source>
</reference>
<sequence length="508" mass="58512">MPPKSKGTAKAANPEPKVQEPPPETVSERTRQRSNLTNPLASRLDSLPDGFPSLNPSEKKTYAHSQLLLPVANDRIPLSAKAEREFWKTVTKEALPIRRLSRDHDWGTDRHGRDLGTYKLQEFKTRSLKIAKLSSLELLHQQFLTRRDSATRENTKLDTTVVEEEKGRRKEMANLRRDLYGEMTGSLAQDPEWDDVIPIPQDEPEDALAKIAYPEDYAEAISYLRAVMASAEHSPRTLRLTEHVISMNPAHYTVWLFRFDIIKSLHLSIPDEVSWLNEVALANLKNYQIWHHRQLLMDHHFPTIFGDDDDVKKLARSETTFISRILAEDTKNYHVWSYRQYLVGKLGLWNIHELATTQSMIEEDVRNNSAWSHRFFVVFSNPEHSTLGLAATEHDAKIPDEVLDKELNYAKEKIQLAPQNQSSWNYLRGVLTKGGRQLSTMAEFASQFVEQLGEEDEQVKSSHALDLLADAHIEKGEKDEATLCLTRLAQKWDPVREGYWRYRMSQLN</sequence>
<evidence type="ECO:0000313" key="1">
    <source>
        <dbReference type="EMBL" id="KAI9898672.1"/>
    </source>
</evidence>
<evidence type="ECO:0000313" key="2">
    <source>
        <dbReference type="Proteomes" id="UP001163324"/>
    </source>
</evidence>